<dbReference type="UniPathway" id="UPA00610">
    <property type="reaction ID" value="UER00666"/>
</dbReference>
<reference evidence="5 6" key="1">
    <citation type="submission" date="2019-09" db="EMBL/GenBank/DDBJ databases">
        <title>Bird 10,000 Genomes (B10K) Project - Family phase.</title>
        <authorList>
            <person name="Zhang G."/>
        </authorList>
    </citation>
    <scope>NUCLEOTIDE SEQUENCE [LARGE SCALE GENOMIC DNA]</scope>
    <source>
        <strain evidence="5">B10K-DU-002-30</strain>
        <tissue evidence="5">Muscle</tissue>
    </source>
</reference>
<dbReference type="AlphaFoldDB" id="A0A7L1R6Q0"/>
<evidence type="ECO:0000256" key="3">
    <source>
        <dbReference type="ARBA" id="ARBA00022801"/>
    </source>
</evidence>
<dbReference type="EMBL" id="VXBR01012304">
    <property type="protein sequence ID" value="NXO32682.1"/>
    <property type="molecule type" value="Genomic_DNA"/>
</dbReference>
<organism evidence="5 6">
    <name type="scientific">Cisticola juncidis</name>
    <dbReference type="NCBI Taxonomy" id="52622"/>
    <lineage>
        <taxon>Eukaryota</taxon>
        <taxon>Metazoa</taxon>
        <taxon>Chordata</taxon>
        <taxon>Craniata</taxon>
        <taxon>Vertebrata</taxon>
        <taxon>Euteleostomi</taxon>
        <taxon>Archelosauria</taxon>
        <taxon>Archosauria</taxon>
        <taxon>Dinosauria</taxon>
        <taxon>Saurischia</taxon>
        <taxon>Theropoda</taxon>
        <taxon>Coelurosauria</taxon>
        <taxon>Aves</taxon>
        <taxon>Neognathae</taxon>
        <taxon>Neoaves</taxon>
        <taxon>Telluraves</taxon>
        <taxon>Australaves</taxon>
        <taxon>Passeriformes</taxon>
        <taxon>Sylvioidea</taxon>
        <taxon>Cisticolidae</taxon>
        <taxon>Cisticola</taxon>
    </lineage>
</organism>
<dbReference type="CDD" id="cd07557">
    <property type="entry name" value="trimeric_dUTPase"/>
    <property type="match status" value="1"/>
</dbReference>
<feature type="domain" description="dUTPase-like" evidence="4">
    <location>
        <begin position="2"/>
        <end position="120"/>
    </location>
</feature>
<protein>
    <submittedName>
        <fullName evidence="5">POK9 protein</fullName>
    </submittedName>
</protein>
<dbReference type="InterPro" id="IPR036157">
    <property type="entry name" value="dUTPase-like_sf"/>
</dbReference>
<keyword evidence="6" id="KW-1185">Reference proteome</keyword>
<dbReference type="SUPFAM" id="SSF51283">
    <property type="entry name" value="dUTPase-like"/>
    <property type="match status" value="1"/>
</dbReference>
<comment type="caution">
    <text evidence="5">The sequence shown here is derived from an EMBL/GenBank/DDBJ whole genome shotgun (WGS) entry which is preliminary data.</text>
</comment>
<evidence type="ECO:0000256" key="2">
    <source>
        <dbReference type="ARBA" id="ARBA00022750"/>
    </source>
</evidence>
<dbReference type="GO" id="GO:0006226">
    <property type="term" value="P:dUMP biosynthetic process"/>
    <property type="evidence" value="ECO:0007669"/>
    <property type="project" value="UniProtKB-UniPathway"/>
</dbReference>
<proteinExistence type="predicted"/>
<dbReference type="InterPro" id="IPR029054">
    <property type="entry name" value="dUTPase-like"/>
</dbReference>
<keyword evidence="3" id="KW-0378">Hydrolase</keyword>
<evidence type="ECO:0000256" key="1">
    <source>
        <dbReference type="ARBA" id="ARBA00022670"/>
    </source>
</evidence>
<dbReference type="Gene3D" id="2.70.40.10">
    <property type="match status" value="1"/>
</dbReference>
<gene>
    <name evidence="5" type="primary">Ervk9</name>
    <name evidence="5" type="ORF">CISJUN_R02894</name>
</gene>
<keyword evidence="2" id="KW-0064">Aspartyl protease</keyword>
<name>A0A7L1R6Q0_9PASS</name>
<dbReference type="GO" id="GO:0006508">
    <property type="term" value="P:proteolysis"/>
    <property type="evidence" value="ECO:0007669"/>
    <property type="project" value="UniProtKB-KW"/>
</dbReference>
<dbReference type="InterPro" id="IPR051592">
    <property type="entry name" value="HERV-K_Pro_peptidase_A2"/>
</dbReference>
<evidence type="ECO:0000313" key="5">
    <source>
        <dbReference type="EMBL" id="NXO32682.1"/>
    </source>
</evidence>
<evidence type="ECO:0000313" key="6">
    <source>
        <dbReference type="Proteomes" id="UP000546986"/>
    </source>
</evidence>
<dbReference type="GO" id="GO:0004190">
    <property type="term" value="F:aspartic-type endopeptidase activity"/>
    <property type="evidence" value="ECO:0007669"/>
    <property type="project" value="UniProtKB-KW"/>
</dbReference>
<feature type="non-terminal residue" evidence="5">
    <location>
        <position position="1"/>
    </location>
</feature>
<sequence length="162" mass="17487">GSLGVDITTAEEVTLQDKEVTLIPTDVYGPMYSTIFLVGGLLLGRSSTGKQGIIVIPGVMDADYTGQVKIMAYALQPPVTIPKGSKIAQIIPFENILPHRQFPRQPTEPERGTGNFGSTGHNVFLTVSLEERPRIAVKLQRGDEIIDMSPLPDTGSDISIIN</sequence>
<dbReference type="PANTHER" id="PTHR19422:SF123">
    <property type="entry name" value="RT1 CLASS I, LOCUS CE15"/>
    <property type="match status" value="1"/>
</dbReference>
<keyword evidence="1" id="KW-0645">Protease</keyword>
<dbReference type="InterPro" id="IPR033704">
    <property type="entry name" value="dUTPase_trimeric"/>
</dbReference>
<evidence type="ECO:0000259" key="4">
    <source>
        <dbReference type="Pfam" id="PF00692"/>
    </source>
</evidence>
<dbReference type="PANTHER" id="PTHR19422">
    <property type="entry name" value="GAG RETROVIRAL POLYPROTEIN"/>
    <property type="match status" value="1"/>
</dbReference>
<accession>A0A7L1R6Q0</accession>
<dbReference type="Proteomes" id="UP000546986">
    <property type="component" value="Unassembled WGS sequence"/>
</dbReference>
<feature type="non-terminal residue" evidence="5">
    <location>
        <position position="162"/>
    </location>
</feature>
<dbReference type="Pfam" id="PF00692">
    <property type="entry name" value="dUTPase"/>
    <property type="match status" value="1"/>
</dbReference>